<dbReference type="GO" id="GO:0003746">
    <property type="term" value="F:translation elongation factor activity"/>
    <property type="evidence" value="ECO:0007669"/>
    <property type="project" value="UniProtKB-KW"/>
</dbReference>
<keyword evidence="2" id="KW-0648">Protein biosynthesis</keyword>
<accession>A0A7W4VP95</accession>
<reference evidence="2 3" key="1">
    <citation type="submission" date="2020-08" db="EMBL/GenBank/DDBJ databases">
        <title>The Agave Microbiome: Exploring the role of microbial communities in plant adaptations to desert environments.</title>
        <authorList>
            <person name="Partida-Martinez L.P."/>
        </authorList>
    </citation>
    <scope>NUCLEOTIDE SEQUENCE [LARGE SCALE GENOMIC DNA]</scope>
    <source>
        <strain evidence="2 3">AT3.9</strain>
    </source>
</reference>
<protein>
    <submittedName>
        <fullName evidence="2">Transcription elongation factor Elf1</fullName>
    </submittedName>
</protein>
<evidence type="ECO:0000313" key="3">
    <source>
        <dbReference type="Proteomes" id="UP000532010"/>
    </source>
</evidence>
<evidence type="ECO:0000313" key="2">
    <source>
        <dbReference type="EMBL" id="MBB3020802.1"/>
    </source>
</evidence>
<proteinExistence type="predicted"/>
<name>A0A7W4VP95_9HYPH</name>
<gene>
    <name evidence="2" type="ORF">FHR70_003890</name>
</gene>
<comment type="caution">
    <text evidence="2">The sequence shown here is derived from an EMBL/GenBank/DDBJ whole genome shotgun (WGS) entry which is preliminary data.</text>
</comment>
<keyword evidence="3" id="KW-1185">Reference proteome</keyword>
<dbReference type="EMBL" id="JACHWB010000006">
    <property type="protein sequence ID" value="MBB3020802.1"/>
    <property type="molecule type" value="Genomic_DNA"/>
</dbReference>
<dbReference type="AlphaFoldDB" id="A0A7W4VP95"/>
<organism evidence="2 3">
    <name type="scientific">Microvirga lupini</name>
    <dbReference type="NCBI Taxonomy" id="420324"/>
    <lineage>
        <taxon>Bacteria</taxon>
        <taxon>Pseudomonadati</taxon>
        <taxon>Pseudomonadota</taxon>
        <taxon>Alphaproteobacteria</taxon>
        <taxon>Hyphomicrobiales</taxon>
        <taxon>Methylobacteriaceae</taxon>
        <taxon>Microvirga</taxon>
    </lineage>
</organism>
<feature type="region of interest" description="Disordered" evidence="1">
    <location>
        <begin position="63"/>
        <end position="115"/>
    </location>
</feature>
<evidence type="ECO:0000256" key="1">
    <source>
        <dbReference type="SAM" id="MobiDB-lite"/>
    </source>
</evidence>
<dbReference type="Proteomes" id="UP000532010">
    <property type="component" value="Unassembled WGS sequence"/>
</dbReference>
<keyword evidence="2" id="KW-0251">Elongation factor</keyword>
<sequence>MFEDHGSTRIDLACPHCQQQFKVRLRKLQFGADLTCRLCRHEFSAREVSSRPDVQSALARMQTIVRPRTQNRKPRQPSGVAASLQAKQPNRLQHKGEELRPLIPQRRGEQGSSDI</sequence>